<keyword evidence="1" id="KW-0812">Transmembrane</keyword>
<keyword evidence="1" id="KW-0472">Membrane</keyword>
<dbReference type="OrthoDB" id="790552at2"/>
<gene>
    <name evidence="4" type="ORF">E2R65_13735</name>
    <name evidence="3" type="ORF">GGR35_002203</name>
</gene>
<dbReference type="AlphaFoldDB" id="A0A4Y8A932"/>
<evidence type="ECO:0000256" key="1">
    <source>
        <dbReference type="SAM" id="Phobius"/>
    </source>
</evidence>
<protein>
    <submittedName>
        <fullName evidence="4">DUF4349 domain-containing protein</fullName>
    </submittedName>
</protein>
<name>A0A4Y8A932_9SPHI</name>
<evidence type="ECO:0000313" key="3">
    <source>
        <dbReference type="EMBL" id="MBB3969590.1"/>
    </source>
</evidence>
<reference evidence="3 6" key="3">
    <citation type="submission" date="2020-08" db="EMBL/GenBank/DDBJ databases">
        <title>Genomic Encyclopedia of Type Strains, Phase IV (KMG-IV): sequencing the most valuable type-strain genomes for metagenomic binning, comparative biology and taxonomic classification.</title>
        <authorList>
            <person name="Goeker M."/>
        </authorList>
    </citation>
    <scope>NUCLEOTIDE SEQUENCE [LARGE SCALE GENOMIC DNA]</scope>
    <source>
        <strain evidence="3 6">DSM 100995</strain>
    </source>
</reference>
<keyword evidence="1" id="KW-1133">Transmembrane helix</keyword>
<feature type="domain" description="DUF4349" evidence="2">
    <location>
        <begin position="54"/>
        <end position="275"/>
    </location>
</feature>
<keyword evidence="6" id="KW-1185">Reference proteome</keyword>
<dbReference type="PROSITE" id="PS51257">
    <property type="entry name" value="PROKAR_LIPOPROTEIN"/>
    <property type="match status" value="1"/>
</dbReference>
<evidence type="ECO:0000313" key="5">
    <source>
        <dbReference type="Proteomes" id="UP000297248"/>
    </source>
</evidence>
<evidence type="ECO:0000259" key="2">
    <source>
        <dbReference type="Pfam" id="PF14257"/>
    </source>
</evidence>
<evidence type="ECO:0000313" key="4">
    <source>
        <dbReference type="EMBL" id="TEW64980.1"/>
    </source>
</evidence>
<organism evidence="4 5">
    <name type="scientific">Mucilaginibacter phyllosphaerae</name>
    <dbReference type="NCBI Taxonomy" id="1812349"/>
    <lineage>
        <taxon>Bacteria</taxon>
        <taxon>Pseudomonadati</taxon>
        <taxon>Bacteroidota</taxon>
        <taxon>Sphingobacteriia</taxon>
        <taxon>Sphingobacteriales</taxon>
        <taxon>Sphingobacteriaceae</taxon>
        <taxon>Mucilaginibacter</taxon>
    </lineage>
</organism>
<comment type="caution">
    <text evidence="4">The sequence shown here is derived from an EMBL/GenBank/DDBJ whole genome shotgun (WGS) entry which is preliminary data.</text>
</comment>
<reference evidence="4" key="2">
    <citation type="submission" date="2019-03" db="EMBL/GenBank/DDBJ databases">
        <authorList>
            <person name="Yan Y.-Q."/>
            <person name="Du Z.-J."/>
        </authorList>
    </citation>
    <scope>NUCLEOTIDE SEQUENCE</scope>
    <source>
        <strain evidence="4">PP-F2FG21</strain>
    </source>
</reference>
<reference evidence="4 5" key="1">
    <citation type="journal article" date="2016" name="Int. J. Syst. Evol. Microbiol.">
        <title>Proposal of Mucilaginibacter phyllosphaerae sp. nov. isolated from the phyllosphere of Galium album.</title>
        <authorList>
            <person name="Aydogan E.L."/>
            <person name="Busse H.J."/>
            <person name="Moser G."/>
            <person name="Muller C."/>
            <person name="Kampfer P."/>
            <person name="Glaeser S.P."/>
        </authorList>
    </citation>
    <scope>NUCLEOTIDE SEQUENCE [LARGE SCALE GENOMIC DNA]</scope>
    <source>
        <strain evidence="4 5">PP-F2FG21</strain>
    </source>
</reference>
<dbReference type="Proteomes" id="UP000297248">
    <property type="component" value="Unassembled WGS sequence"/>
</dbReference>
<dbReference type="EMBL" id="JACIEG010000004">
    <property type="protein sequence ID" value="MBB3969590.1"/>
    <property type="molecule type" value="Genomic_DNA"/>
</dbReference>
<dbReference type="Proteomes" id="UP000583101">
    <property type="component" value="Unassembled WGS sequence"/>
</dbReference>
<proteinExistence type="predicted"/>
<feature type="transmembrane region" description="Helical" evidence="1">
    <location>
        <begin position="252"/>
        <end position="279"/>
    </location>
</feature>
<evidence type="ECO:0000313" key="6">
    <source>
        <dbReference type="Proteomes" id="UP000583101"/>
    </source>
</evidence>
<dbReference type="RefSeq" id="WP_134337055.1">
    <property type="nucleotide sequence ID" value="NZ_BMCZ01000005.1"/>
</dbReference>
<dbReference type="InterPro" id="IPR025645">
    <property type="entry name" value="DUF4349"/>
</dbReference>
<accession>A0A4Y8A932</accession>
<sequence>MKTSTFIAMMAIALFAACKGRNGGYEVVNNDSSTSADTANGSSITDSIAEAKPKLVKTADISFKVKNVQQTGDSISRLTAKLSGMVMHHQMGTSIQRSEDMRLSNDSVLRVSAFNTTADMTVKVPSEKLEDFMNHVSHMGIYVISSKMDIEDKSLDYLSAKLKLKNRLEMVAQQKTGKIKIKNPEAVLWLKDDMIDGQINNQKIDQAVSFSVVSLNFYQSNTIYKETIANDDPSAYKMPFGNRLLMALSNGWYLFIDLIIGLANLWVLLLAGIGLWMAFKVYKRKYPVINV</sequence>
<dbReference type="EMBL" id="SNQG01000005">
    <property type="protein sequence ID" value="TEW64980.1"/>
    <property type="molecule type" value="Genomic_DNA"/>
</dbReference>
<dbReference type="Pfam" id="PF14257">
    <property type="entry name" value="DUF4349"/>
    <property type="match status" value="1"/>
</dbReference>